<sequence>MPPALTVRPIQPGDEAAVGRVAYQTGFFGHSAARYFPDAALFAALWVGPYFRGGGFGGFVAQQEGAVVGYVLGSPSAAQYRRALAGLVVEQGGSLLRQSGFRGLPYLWRAARWPAPHADEHAFPAHLHLNLLPRARGHGAGEGLLRAHLQVLAGAGVPGVQLATTAENAAALRLYARLGFTVAARRTTPLWTPWLGHPAEHLCLTLALGGV</sequence>
<accession>A0A2T3WCS1</accession>
<dbReference type="GO" id="GO:0016747">
    <property type="term" value="F:acyltransferase activity, transferring groups other than amino-acyl groups"/>
    <property type="evidence" value="ECO:0007669"/>
    <property type="project" value="InterPro"/>
</dbReference>
<organism evidence="2 3">
    <name type="scientific">Deinococcus arcticus</name>
    <dbReference type="NCBI Taxonomy" id="2136176"/>
    <lineage>
        <taxon>Bacteria</taxon>
        <taxon>Thermotogati</taxon>
        <taxon>Deinococcota</taxon>
        <taxon>Deinococci</taxon>
        <taxon>Deinococcales</taxon>
        <taxon>Deinococcaceae</taxon>
        <taxon>Deinococcus</taxon>
    </lineage>
</organism>
<evidence type="ECO:0000313" key="2">
    <source>
        <dbReference type="EMBL" id="PTA69688.1"/>
    </source>
</evidence>
<dbReference type="PROSITE" id="PS51186">
    <property type="entry name" value="GNAT"/>
    <property type="match status" value="1"/>
</dbReference>
<dbReference type="EMBL" id="PYSV01000001">
    <property type="protein sequence ID" value="PTA69688.1"/>
    <property type="molecule type" value="Genomic_DNA"/>
</dbReference>
<evidence type="ECO:0000259" key="1">
    <source>
        <dbReference type="PROSITE" id="PS51186"/>
    </source>
</evidence>
<dbReference type="AlphaFoldDB" id="A0A2T3WCS1"/>
<proteinExistence type="predicted"/>
<name>A0A2T3WCS1_9DEIO</name>
<keyword evidence="3" id="KW-1185">Reference proteome</keyword>
<feature type="domain" description="N-acetyltransferase" evidence="1">
    <location>
        <begin position="5"/>
        <end position="200"/>
    </location>
</feature>
<dbReference type="InterPro" id="IPR000182">
    <property type="entry name" value="GNAT_dom"/>
</dbReference>
<dbReference type="RefSeq" id="WP_107136281.1">
    <property type="nucleotide sequence ID" value="NZ_PYSV01000001.1"/>
</dbReference>
<comment type="caution">
    <text evidence="2">The sequence shown here is derived from an EMBL/GenBank/DDBJ whole genome shotgun (WGS) entry which is preliminary data.</text>
</comment>
<dbReference type="Gene3D" id="3.40.630.30">
    <property type="match status" value="1"/>
</dbReference>
<keyword evidence="2" id="KW-0808">Transferase</keyword>
<dbReference type="Proteomes" id="UP000240317">
    <property type="component" value="Unassembled WGS sequence"/>
</dbReference>
<gene>
    <name evidence="2" type="ORF">C8263_01330</name>
</gene>
<protein>
    <submittedName>
        <fullName evidence="2">GNAT family N-acetyltransferase</fullName>
    </submittedName>
</protein>
<dbReference type="OrthoDB" id="66159at2"/>
<dbReference type="InterPro" id="IPR016181">
    <property type="entry name" value="Acyl_CoA_acyltransferase"/>
</dbReference>
<dbReference type="Pfam" id="PF00583">
    <property type="entry name" value="Acetyltransf_1"/>
    <property type="match status" value="1"/>
</dbReference>
<evidence type="ECO:0000313" key="3">
    <source>
        <dbReference type="Proteomes" id="UP000240317"/>
    </source>
</evidence>
<dbReference type="SUPFAM" id="SSF55729">
    <property type="entry name" value="Acyl-CoA N-acyltransferases (Nat)"/>
    <property type="match status" value="1"/>
</dbReference>
<reference evidence="2 3" key="1">
    <citation type="submission" date="2018-03" db="EMBL/GenBank/DDBJ databases">
        <title>Draft genome of Deinococcus sp. OD32.</title>
        <authorList>
            <person name="Wang X.-P."/>
            <person name="Du Z.-J."/>
        </authorList>
    </citation>
    <scope>NUCLEOTIDE SEQUENCE [LARGE SCALE GENOMIC DNA]</scope>
    <source>
        <strain evidence="2 3">OD32</strain>
    </source>
</reference>